<comment type="caution">
    <text evidence="7">The sequence shown here is derived from an EMBL/GenBank/DDBJ whole genome shotgun (WGS) entry which is preliminary data.</text>
</comment>
<feature type="transmembrane region" description="Helical" evidence="5">
    <location>
        <begin position="380"/>
        <end position="400"/>
    </location>
</feature>
<dbReference type="RefSeq" id="WP_234622701.1">
    <property type="nucleotide sequence ID" value="NZ_JAHWXT010000001.1"/>
</dbReference>
<evidence type="ECO:0000259" key="6">
    <source>
        <dbReference type="PROSITE" id="PS50850"/>
    </source>
</evidence>
<dbReference type="PROSITE" id="PS50850">
    <property type="entry name" value="MFS"/>
    <property type="match status" value="1"/>
</dbReference>
<dbReference type="InterPro" id="IPR020846">
    <property type="entry name" value="MFS_dom"/>
</dbReference>
<feature type="transmembrane region" description="Helical" evidence="5">
    <location>
        <begin position="320"/>
        <end position="340"/>
    </location>
</feature>
<keyword evidence="3 5" id="KW-1133">Transmembrane helix</keyword>
<sequence>MNIINITDLIDQSKLTKHQIWVLLLCALCMVVDGFDVQAMGYVAPAIIQDWGIAKADLGSVFGAGLIGMALGALFLAPFADKFGRRPVLIGAMFALSVCMAVTMMAESVQALVSYRFITGICMGAIIPNCVTLAGEYSPTRFRVTLMMIISSGFILGGVLGGVLAAAIIPIWGWHSIFLTGAIAPLILAVVMLFKLPESLPFLTLKNRKPDVLKTWATRLGYVEPAGTESKFVVRESAKEGAPIAQLFKDNLALGTLMLWVVNFMNLLAAYFLANWLPVLMTEAGHTGSKAVLAGAVFWIGGLLGNLILGWFVDRRGFGWTLSLTFIGAALAIAMIGQSATTLSMAFLVIGAAGFCVLGAQTALNALGAVFYPTSVRSTGIGWALGIGRLGSILGPVLGAELIRLNWSTPNLFLTVTIPVILALIAILVFWKFGNLPTAASQSAATHKKI</sequence>
<feature type="transmembrane region" description="Helical" evidence="5">
    <location>
        <begin position="87"/>
        <end position="106"/>
    </location>
</feature>
<dbReference type="PROSITE" id="PS00217">
    <property type="entry name" value="SUGAR_TRANSPORT_2"/>
    <property type="match status" value="1"/>
</dbReference>
<feature type="transmembrane region" description="Helical" evidence="5">
    <location>
        <begin position="60"/>
        <end position="80"/>
    </location>
</feature>
<keyword evidence="2 5" id="KW-0812">Transmembrane</keyword>
<dbReference type="AlphaFoldDB" id="A0A8X8GGV7"/>
<feature type="transmembrane region" description="Helical" evidence="5">
    <location>
        <begin position="412"/>
        <end position="431"/>
    </location>
</feature>
<keyword evidence="4 5" id="KW-0472">Membrane</keyword>
<reference evidence="7" key="1">
    <citation type="submission" date="2021-07" db="EMBL/GenBank/DDBJ databases">
        <authorList>
            <person name="Fernandez M."/>
            <person name="Pereira P."/>
            <person name="Torres Tejerizo G.A."/>
            <person name="Gonzalez P."/>
            <person name="Agostini E."/>
        </authorList>
    </citation>
    <scope>NUCLEOTIDE SEQUENCE</scope>
    <source>
        <strain evidence="7">SFC 500-1A</strain>
    </source>
</reference>
<dbReference type="InterPro" id="IPR036259">
    <property type="entry name" value="MFS_trans_sf"/>
</dbReference>
<organism evidence="7 8">
    <name type="scientific">Acinetobacter guillouiae</name>
    <name type="common">Acinetobacter genomosp. 11</name>
    <dbReference type="NCBI Taxonomy" id="106649"/>
    <lineage>
        <taxon>Bacteria</taxon>
        <taxon>Pseudomonadati</taxon>
        <taxon>Pseudomonadota</taxon>
        <taxon>Gammaproteobacteria</taxon>
        <taxon>Moraxellales</taxon>
        <taxon>Moraxellaceae</taxon>
        <taxon>Acinetobacter</taxon>
    </lineage>
</organism>
<feature type="transmembrane region" description="Helical" evidence="5">
    <location>
        <begin position="346"/>
        <end position="368"/>
    </location>
</feature>
<feature type="transmembrane region" description="Helical" evidence="5">
    <location>
        <begin position="146"/>
        <end position="171"/>
    </location>
</feature>
<protein>
    <submittedName>
        <fullName evidence="7">MFS transporter</fullName>
    </submittedName>
</protein>
<name>A0A8X8GGV7_ACIGI</name>
<evidence type="ECO:0000256" key="4">
    <source>
        <dbReference type="ARBA" id="ARBA00023136"/>
    </source>
</evidence>
<feature type="domain" description="Major facilitator superfamily (MFS) profile" evidence="6">
    <location>
        <begin position="22"/>
        <end position="435"/>
    </location>
</feature>
<dbReference type="PANTHER" id="PTHR23508:SF10">
    <property type="entry name" value="CARBOXYLIC ACID TRANSPORTER PROTEIN HOMOLOG"/>
    <property type="match status" value="1"/>
</dbReference>
<dbReference type="EMBL" id="JAHWXT010000001">
    <property type="protein sequence ID" value="MCF0263512.1"/>
    <property type="molecule type" value="Genomic_DNA"/>
</dbReference>
<dbReference type="CDD" id="cd17365">
    <property type="entry name" value="MFS_PcaK_like"/>
    <property type="match status" value="1"/>
</dbReference>
<dbReference type="PANTHER" id="PTHR23508">
    <property type="entry name" value="CARBOXYLIC ACID TRANSPORTER PROTEIN HOMOLOG"/>
    <property type="match status" value="1"/>
</dbReference>
<evidence type="ECO:0000256" key="2">
    <source>
        <dbReference type="ARBA" id="ARBA00022692"/>
    </source>
</evidence>
<gene>
    <name evidence="7" type="ORF">KW868_03410</name>
</gene>
<evidence type="ECO:0000256" key="1">
    <source>
        <dbReference type="ARBA" id="ARBA00004141"/>
    </source>
</evidence>
<feature type="transmembrane region" description="Helical" evidence="5">
    <location>
        <begin position="177"/>
        <end position="196"/>
    </location>
</feature>
<evidence type="ECO:0000256" key="5">
    <source>
        <dbReference type="SAM" id="Phobius"/>
    </source>
</evidence>
<proteinExistence type="predicted"/>
<dbReference type="GO" id="GO:0046943">
    <property type="term" value="F:carboxylic acid transmembrane transporter activity"/>
    <property type="evidence" value="ECO:0007669"/>
    <property type="project" value="TreeGrafter"/>
</dbReference>
<dbReference type="SUPFAM" id="SSF103473">
    <property type="entry name" value="MFS general substrate transporter"/>
    <property type="match status" value="1"/>
</dbReference>
<feature type="transmembrane region" description="Helical" evidence="5">
    <location>
        <begin position="112"/>
        <end position="134"/>
    </location>
</feature>
<evidence type="ECO:0000313" key="7">
    <source>
        <dbReference type="EMBL" id="MCF0263512.1"/>
    </source>
</evidence>
<dbReference type="PROSITE" id="PS00216">
    <property type="entry name" value="SUGAR_TRANSPORT_1"/>
    <property type="match status" value="1"/>
</dbReference>
<evidence type="ECO:0000256" key="3">
    <source>
        <dbReference type="ARBA" id="ARBA00022989"/>
    </source>
</evidence>
<evidence type="ECO:0000313" key="8">
    <source>
        <dbReference type="Proteomes" id="UP000887320"/>
    </source>
</evidence>
<feature type="transmembrane region" description="Helical" evidence="5">
    <location>
        <begin position="252"/>
        <end position="273"/>
    </location>
</feature>
<dbReference type="Pfam" id="PF07690">
    <property type="entry name" value="MFS_1"/>
    <property type="match status" value="1"/>
</dbReference>
<feature type="transmembrane region" description="Helical" evidence="5">
    <location>
        <begin position="293"/>
        <end position="313"/>
    </location>
</feature>
<dbReference type="GO" id="GO:0005886">
    <property type="term" value="C:plasma membrane"/>
    <property type="evidence" value="ECO:0007669"/>
    <property type="project" value="TreeGrafter"/>
</dbReference>
<feature type="transmembrane region" description="Helical" evidence="5">
    <location>
        <begin position="20"/>
        <end position="48"/>
    </location>
</feature>
<dbReference type="InterPro" id="IPR011701">
    <property type="entry name" value="MFS"/>
</dbReference>
<dbReference type="Proteomes" id="UP000887320">
    <property type="component" value="Unassembled WGS sequence"/>
</dbReference>
<comment type="subcellular location">
    <subcellularLocation>
        <location evidence="1">Membrane</location>
        <topology evidence="1">Multi-pass membrane protein</topology>
    </subcellularLocation>
</comment>
<dbReference type="Gene3D" id="1.20.1250.20">
    <property type="entry name" value="MFS general substrate transporter like domains"/>
    <property type="match status" value="1"/>
</dbReference>
<accession>A0A8X8GGV7</accession>
<dbReference type="InterPro" id="IPR005829">
    <property type="entry name" value="Sugar_transporter_CS"/>
</dbReference>